<evidence type="ECO:0000256" key="2">
    <source>
        <dbReference type="ARBA" id="ARBA00022747"/>
    </source>
</evidence>
<dbReference type="Pfam" id="PF01420">
    <property type="entry name" value="Methylase_S"/>
    <property type="match status" value="1"/>
</dbReference>
<dbReference type="InterPro" id="IPR051212">
    <property type="entry name" value="Type-I_RE_S_subunit"/>
</dbReference>
<dbReference type="RefSeq" id="WP_286662052.1">
    <property type="nucleotide sequence ID" value="NZ_JASZYV010000005.1"/>
</dbReference>
<dbReference type="Proteomes" id="UP001174908">
    <property type="component" value="Unassembled WGS sequence"/>
</dbReference>
<dbReference type="InterPro" id="IPR044946">
    <property type="entry name" value="Restrct_endonuc_typeI_TRD_sf"/>
</dbReference>
<comment type="caution">
    <text evidence="6">The sequence shown here is derived from an EMBL/GenBank/DDBJ whole genome shotgun (WGS) entry which is preliminary data.</text>
</comment>
<name>A0ABT7NG49_9BURK</name>
<sequence>MSDQLTLGDVLLDIQAGKSFQTAEVLARPDELGVLKVSAVTWSDFQPDEAKALHGEYIPDVSHRVQKGDLLISRANTKEFVGAVVLVDRDYPFRLLSDKTLRLVIDEGRASKEYLLFALRAPKARRHIEHYATGTSDSMRNIAQGVISSVPIDLPTLPDQCRTAARLKAQLTEVECARQAAIAQRDGADALLAAIYREAFAKVVPVAVPPTFDDPPPGWQWSKLTEVARLESGHTPSRSRPDWWGGDVSWISLTEIRALDGQWVDSTQLRTNAAGIANSAARILPRGTVCYSRTASVGFVAIMGAPMATSQDFANWVCGDALDPEFLMHALIRARKELRDLAIGATHKTIYMPTLESFHVCAPEIDAQRRIIRELKQRLAAASSLRAALDAQQAELAMLPQRLLAQAFEN</sequence>
<dbReference type="Gene3D" id="3.90.220.20">
    <property type="entry name" value="DNA methylase specificity domains"/>
    <property type="match status" value="2"/>
</dbReference>
<evidence type="ECO:0000256" key="1">
    <source>
        <dbReference type="ARBA" id="ARBA00010923"/>
    </source>
</evidence>
<accession>A0ABT7NG49</accession>
<keyword evidence="7" id="KW-1185">Reference proteome</keyword>
<keyword evidence="2" id="KW-0680">Restriction system</keyword>
<evidence type="ECO:0000313" key="7">
    <source>
        <dbReference type="Proteomes" id="UP001174908"/>
    </source>
</evidence>
<dbReference type="SUPFAM" id="SSF116734">
    <property type="entry name" value="DNA methylase specificity domain"/>
    <property type="match status" value="2"/>
</dbReference>
<keyword evidence="6" id="KW-0255">Endonuclease</keyword>
<feature type="coiled-coil region" evidence="4">
    <location>
        <begin position="365"/>
        <end position="392"/>
    </location>
</feature>
<dbReference type="PANTHER" id="PTHR43140">
    <property type="entry name" value="TYPE-1 RESTRICTION ENZYME ECOKI SPECIFICITY PROTEIN"/>
    <property type="match status" value="1"/>
</dbReference>
<feature type="domain" description="Type I restriction modification DNA specificity" evidence="5">
    <location>
        <begin position="218"/>
        <end position="377"/>
    </location>
</feature>
<keyword evidence="3" id="KW-0238">DNA-binding</keyword>
<dbReference type="EMBL" id="JASZYV010000005">
    <property type="protein sequence ID" value="MDM0046935.1"/>
    <property type="molecule type" value="Genomic_DNA"/>
</dbReference>
<reference evidence="6" key="1">
    <citation type="submission" date="2023-06" db="EMBL/GenBank/DDBJ databases">
        <authorList>
            <person name="Jiang Y."/>
            <person name="Liu Q."/>
        </authorList>
    </citation>
    <scope>NUCLEOTIDE SEQUENCE</scope>
    <source>
        <strain evidence="6">CGMCC 1.12089</strain>
    </source>
</reference>
<evidence type="ECO:0000256" key="3">
    <source>
        <dbReference type="ARBA" id="ARBA00023125"/>
    </source>
</evidence>
<keyword evidence="4" id="KW-0175">Coiled coil</keyword>
<dbReference type="InterPro" id="IPR000055">
    <property type="entry name" value="Restrct_endonuc_typeI_TRD"/>
</dbReference>
<keyword evidence="6" id="KW-0378">Hydrolase</keyword>
<evidence type="ECO:0000313" key="6">
    <source>
        <dbReference type="EMBL" id="MDM0046935.1"/>
    </source>
</evidence>
<dbReference type="PANTHER" id="PTHR43140:SF1">
    <property type="entry name" value="TYPE I RESTRICTION ENZYME ECOKI SPECIFICITY SUBUNIT"/>
    <property type="match status" value="1"/>
</dbReference>
<comment type="similarity">
    <text evidence="1">Belongs to the type-I restriction system S methylase family.</text>
</comment>
<organism evidence="6 7">
    <name type="scientific">Variovorax dokdonensis</name>
    <dbReference type="NCBI Taxonomy" id="344883"/>
    <lineage>
        <taxon>Bacteria</taxon>
        <taxon>Pseudomonadati</taxon>
        <taxon>Pseudomonadota</taxon>
        <taxon>Betaproteobacteria</taxon>
        <taxon>Burkholderiales</taxon>
        <taxon>Comamonadaceae</taxon>
        <taxon>Variovorax</taxon>
    </lineage>
</organism>
<evidence type="ECO:0000259" key="5">
    <source>
        <dbReference type="Pfam" id="PF01420"/>
    </source>
</evidence>
<dbReference type="GO" id="GO:0016787">
    <property type="term" value="F:hydrolase activity"/>
    <property type="evidence" value="ECO:0007669"/>
    <property type="project" value="UniProtKB-KW"/>
</dbReference>
<dbReference type="EC" id="3.1.21.-" evidence="6"/>
<keyword evidence="6" id="KW-0540">Nuclease</keyword>
<proteinExistence type="inferred from homology"/>
<dbReference type="CDD" id="cd17261">
    <property type="entry name" value="RMtype1_S_EcoKI-TRD2-CR2_like"/>
    <property type="match status" value="1"/>
</dbReference>
<protein>
    <submittedName>
        <fullName evidence="6">Restriction endonuclease subunit S</fullName>
        <ecNumber evidence="6">3.1.21.-</ecNumber>
    </submittedName>
</protein>
<gene>
    <name evidence="6" type="ORF">QTH91_20760</name>
</gene>
<dbReference type="GO" id="GO:0004519">
    <property type="term" value="F:endonuclease activity"/>
    <property type="evidence" value="ECO:0007669"/>
    <property type="project" value="UniProtKB-KW"/>
</dbReference>
<evidence type="ECO:0000256" key="4">
    <source>
        <dbReference type="SAM" id="Coils"/>
    </source>
</evidence>